<dbReference type="EMBL" id="CP043538">
    <property type="protein sequence ID" value="QGY02451.1"/>
    <property type="molecule type" value="Genomic_DNA"/>
</dbReference>
<feature type="compositionally biased region" description="Basic and acidic residues" evidence="1">
    <location>
        <begin position="1"/>
        <end position="15"/>
    </location>
</feature>
<dbReference type="KEGG" id="mmes:MMSR116_11640"/>
<dbReference type="InterPro" id="IPR014710">
    <property type="entry name" value="RmlC-like_jellyroll"/>
</dbReference>
<reference evidence="3 4" key="2">
    <citation type="journal article" date="2013" name="Genome Announc.">
        <title>Draft Genome Sequence of Methylobacterium mesophilicum Strain SR1.6/6, Isolated from Citrus sinensis.</title>
        <authorList>
            <person name="Marinho Almeida D."/>
            <person name="Dini-Andreote F."/>
            <person name="Camargo Neves A.A."/>
            <person name="Juca Ramos R.T."/>
            <person name="Andreote F.D."/>
            <person name="Carneiro A.R."/>
            <person name="Oliveira de Souza Lima A."/>
            <person name="Caracciolo Gomes de Sa P.H."/>
            <person name="Ribeiro Barbosa M.S."/>
            <person name="Araujo W.L."/>
            <person name="Silva A."/>
        </authorList>
    </citation>
    <scope>NUCLEOTIDE SEQUENCE [LARGE SCALE GENOMIC DNA]</scope>
    <source>
        <strain evidence="3 4">SR1.6/6</strain>
    </source>
</reference>
<dbReference type="InterPro" id="IPR011051">
    <property type="entry name" value="RmlC_Cupin_sf"/>
</dbReference>
<dbReference type="InterPro" id="IPR047263">
    <property type="entry name" value="HNL-like_cupin"/>
</dbReference>
<dbReference type="Pfam" id="PF07883">
    <property type="entry name" value="Cupin_2"/>
    <property type="match status" value="1"/>
</dbReference>
<dbReference type="Gene3D" id="2.60.120.10">
    <property type="entry name" value="Jelly Rolls"/>
    <property type="match status" value="1"/>
</dbReference>
<dbReference type="RefSeq" id="WP_010683019.1">
    <property type="nucleotide sequence ID" value="NZ_CP043538.1"/>
</dbReference>
<evidence type="ECO:0000259" key="2">
    <source>
        <dbReference type="Pfam" id="PF07883"/>
    </source>
</evidence>
<proteinExistence type="predicted"/>
<dbReference type="AlphaFoldDB" id="A0A6B9FIK6"/>
<name>A0A6B9FIK6_9HYPH</name>
<dbReference type="InterPro" id="IPR013096">
    <property type="entry name" value="Cupin_2"/>
</dbReference>
<dbReference type="CDD" id="cd02233">
    <property type="entry name" value="cupin_HNL-like"/>
    <property type="match status" value="1"/>
</dbReference>
<gene>
    <name evidence="3" type="ORF">MMSR116_11640</name>
</gene>
<evidence type="ECO:0000256" key="1">
    <source>
        <dbReference type="SAM" id="MobiDB-lite"/>
    </source>
</evidence>
<dbReference type="PANTHER" id="PTHR43698:SF1">
    <property type="entry name" value="BLL4564 PROTEIN"/>
    <property type="match status" value="1"/>
</dbReference>
<dbReference type="Proteomes" id="UP000012488">
    <property type="component" value="Chromosome"/>
</dbReference>
<dbReference type="PANTHER" id="PTHR43698">
    <property type="entry name" value="RIBD C-TERMINAL DOMAIN CONTAINING PROTEIN"/>
    <property type="match status" value="1"/>
</dbReference>
<organism evidence="3 4">
    <name type="scientific">Methylobacterium mesophilicum SR1.6/6</name>
    <dbReference type="NCBI Taxonomy" id="908290"/>
    <lineage>
        <taxon>Bacteria</taxon>
        <taxon>Pseudomonadati</taxon>
        <taxon>Pseudomonadota</taxon>
        <taxon>Alphaproteobacteria</taxon>
        <taxon>Hyphomicrobiales</taxon>
        <taxon>Methylobacteriaceae</taxon>
        <taxon>Methylobacterium</taxon>
    </lineage>
</organism>
<protein>
    <submittedName>
        <fullName evidence="3">Cupin domain-containing protein</fullName>
    </submittedName>
</protein>
<feature type="region of interest" description="Disordered" evidence="1">
    <location>
        <begin position="1"/>
        <end position="20"/>
    </location>
</feature>
<reference evidence="3 4" key="1">
    <citation type="journal article" date="2012" name="Genet. Mol. Biol.">
        <title>Analysis of 16S rRNA and mxaF genes revealing insights into Methylobacterium niche-specific plant association.</title>
        <authorList>
            <person name="Dourado M.N."/>
            <person name="Andreote F.D."/>
            <person name="Dini-Andreote F."/>
            <person name="Conti R."/>
            <person name="Araujo J.M."/>
            <person name="Araujo W.L."/>
        </authorList>
    </citation>
    <scope>NUCLEOTIDE SEQUENCE [LARGE SCALE GENOMIC DNA]</scope>
    <source>
        <strain evidence="3 4">SR1.6/6</strain>
    </source>
</reference>
<feature type="domain" description="Cupin type-2" evidence="2">
    <location>
        <begin position="43"/>
        <end position="100"/>
    </location>
</feature>
<dbReference type="OrthoDB" id="9802489at2"/>
<sequence>MQIFHGRETSAKSESRGPTFTGQVWADPVMQSTGGVMINNVFFTPGARTFWHAHAQGQILQVTAGKGWICVAGQKAQPIRAGDTVWIPADERHWHGAAADSYLLHTAISLGKTDWQDEVIEADYAGATA</sequence>
<accession>A0A6B9FIK6</accession>
<dbReference type="SUPFAM" id="SSF51182">
    <property type="entry name" value="RmlC-like cupins"/>
    <property type="match status" value="1"/>
</dbReference>
<evidence type="ECO:0000313" key="4">
    <source>
        <dbReference type="Proteomes" id="UP000012488"/>
    </source>
</evidence>
<evidence type="ECO:0000313" key="3">
    <source>
        <dbReference type="EMBL" id="QGY02451.1"/>
    </source>
</evidence>